<dbReference type="OrthoDB" id="2105077at2759"/>
<dbReference type="InterPro" id="IPR001972">
    <property type="entry name" value="Stomatin_HflK_fam"/>
</dbReference>
<feature type="domain" description="Band 7" evidence="2">
    <location>
        <begin position="74"/>
        <end position="231"/>
    </location>
</feature>
<sequence length="319" mass="35140">MSSRSSMRKIEPSVLCTSLQPQPFSAPNTTQPSYAHTMETPRSEHGCYEGMMSAIGLTMGLLGSVPCLPCCCFNPYQIVPQGNVGLVSRFGRYYRSVDPGLYFVNSVSETLSKVDIKIRIESIPRQQVMTKDNVGVLIDSTLYWHIVDPYVATYMVQDVQRALIERTMTTMRQIIGTRTLQASIESRDTIAHEIQDIIAPAAVAWGVKIESILLKDLIFTADLQETLAAAAKQRRVGESKVISAKAEVDAAKLMREASDILNTPAAMQIRYLETMADMAKSSGTKVIFMPSADGNRRPGDIAMAPQTMTAKEAALFDQM</sequence>
<evidence type="ECO:0000259" key="2">
    <source>
        <dbReference type="SMART" id="SM00244"/>
    </source>
</evidence>
<dbReference type="GO" id="GO:0098552">
    <property type="term" value="C:side of membrane"/>
    <property type="evidence" value="ECO:0007669"/>
    <property type="project" value="UniProtKB-ARBA"/>
</dbReference>
<evidence type="ECO:0000313" key="4">
    <source>
        <dbReference type="Proteomes" id="UP000077115"/>
    </source>
</evidence>
<gene>
    <name evidence="3" type="ORF">BDEG_21782</name>
</gene>
<name>A0A177WEK0_BATDL</name>
<reference evidence="3 4" key="1">
    <citation type="submission" date="2006-10" db="EMBL/GenBank/DDBJ databases">
        <title>The Genome Sequence of Batrachochytrium dendrobatidis JEL423.</title>
        <authorList>
            <consortium name="The Broad Institute Genome Sequencing Platform"/>
            <person name="Birren B."/>
            <person name="Lander E."/>
            <person name="Galagan J."/>
            <person name="Cuomo C."/>
            <person name="Devon K."/>
            <person name="Jaffe D."/>
            <person name="Butler J."/>
            <person name="Alvarez P."/>
            <person name="Gnerre S."/>
            <person name="Grabherr M."/>
            <person name="Kleber M."/>
            <person name="Mauceli E."/>
            <person name="Brockman W."/>
            <person name="Young S."/>
            <person name="LaButti K."/>
            <person name="Sykes S."/>
            <person name="DeCaprio D."/>
            <person name="Crawford M."/>
            <person name="Koehrsen M."/>
            <person name="Engels R."/>
            <person name="Montgomery P."/>
            <person name="Pearson M."/>
            <person name="Howarth C."/>
            <person name="Larson L."/>
            <person name="White J."/>
            <person name="O'Leary S."/>
            <person name="Kodira C."/>
            <person name="Zeng Q."/>
            <person name="Yandava C."/>
            <person name="Alvarado L."/>
            <person name="Longcore J."/>
            <person name="James T."/>
        </authorList>
    </citation>
    <scope>NUCLEOTIDE SEQUENCE [LARGE SCALE GENOMIC DNA]</scope>
    <source>
        <strain evidence="3 4">JEL423</strain>
    </source>
</reference>
<dbReference type="PRINTS" id="PR00721">
    <property type="entry name" value="STOMATIN"/>
</dbReference>
<dbReference type="PANTHER" id="PTHR10264:SF19">
    <property type="entry name" value="AT06885P-RELATED"/>
    <property type="match status" value="1"/>
</dbReference>
<dbReference type="InterPro" id="IPR001107">
    <property type="entry name" value="Band_7"/>
</dbReference>
<dbReference type="VEuPathDB" id="FungiDB:BDEG_21782"/>
<dbReference type="eggNOG" id="KOG2621">
    <property type="taxonomic scope" value="Eukaryota"/>
</dbReference>
<dbReference type="CDD" id="cd13437">
    <property type="entry name" value="SPFH_alloslipin"/>
    <property type="match status" value="1"/>
</dbReference>
<dbReference type="AlphaFoldDB" id="A0A177WEK0"/>
<dbReference type="SUPFAM" id="SSF117892">
    <property type="entry name" value="Band 7/SPFH domain"/>
    <property type="match status" value="1"/>
</dbReference>
<protein>
    <recommendedName>
        <fullName evidence="2">Band 7 domain-containing protein</fullName>
    </recommendedName>
</protein>
<dbReference type="Gene3D" id="6.10.250.2090">
    <property type="match status" value="1"/>
</dbReference>
<evidence type="ECO:0000313" key="3">
    <source>
        <dbReference type="EMBL" id="OAJ37791.1"/>
    </source>
</evidence>
<accession>A0A177WEK0</accession>
<dbReference type="InterPro" id="IPR036013">
    <property type="entry name" value="Band_7/SPFH_dom_sf"/>
</dbReference>
<organism evidence="3 4">
    <name type="scientific">Batrachochytrium dendrobatidis (strain JEL423)</name>
    <dbReference type="NCBI Taxonomy" id="403673"/>
    <lineage>
        <taxon>Eukaryota</taxon>
        <taxon>Fungi</taxon>
        <taxon>Fungi incertae sedis</taxon>
        <taxon>Chytridiomycota</taxon>
        <taxon>Chytridiomycota incertae sedis</taxon>
        <taxon>Chytridiomycetes</taxon>
        <taxon>Rhizophydiales</taxon>
        <taxon>Rhizophydiales incertae sedis</taxon>
        <taxon>Batrachochytrium</taxon>
    </lineage>
</organism>
<proteinExistence type="inferred from homology"/>
<comment type="similarity">
    <text evidence="1">Belongs to the band 7/mec-2 family.</text>
</comment>
<dbReference type="PANTHER" id="PTHR10264">
    <property type="entry name" value="BAND 7 PROTEIN-RELATED"/>
    <property type="match status" value="1"/>
</dbReference>
<dbReference type="GO" id="GO:0005886">
    <property type="term" value="C:plasma membrane"/>
    <property type="evidence" value="ECO:0007669"/>
    <property type="project" value="InterPro"/>
</dbReference>
<reference evidence="3 4" key="2">
    <citation type="submission" date="2016-05" db="EMBL/GenBank/DDBJ databases">
        <title>Lineage-specific infection strategies underlie the spectrum of fungal disease in amphibians.</title>
        <authorList>
            <person name="Cuomo C.A."/>
            <person name="Farrer R.A."/>
            <person name="James T."/>
            <person name="Longcore J."/>
            <person name="Birren B."/>
        </authorList>
    </citation>
    <scope>NUCLEOTIDE SEQUENCE [LARGE SCALE GENOMIC DNA]</scope>
    <source>
        <strain evidence="3 4">JEL423</strain>
    </source>
</reference>
<dbReference type="Pfam" id="PF01145">
    <property type="entry name" value="Band_7"/>
    <property type="match status" value="1"/>
</dbReference>
<dbReference type="EMBL" id="DS022301">
    <property type="protein sequence ID" value="OAJ37791.1"/>
    <property type="molecule type" value="Genomic_DNA"/>
</dbReference>
<dbReference type="FunFam" id="3.30.479.30:FF:000004">
    <property type="entry name" value="Putative membrane protease family, stomatin"/>
    <property type="match status" value="1"/>
</dbReference>
<evidence type="ECO:0000256" key="1">
    <source>
        <dbReference type="ARBA" id="ARBA00008164"/>
    </source>
</evidence>
<dbReference type="InterPro" id="IPR043202">
    <property type="entry name" value="Band-7_stomatin-like"/>
</dbReference>
<dbReference type="Gene3D" id="3.30.479.30">
    <property type="entry name" value="Band 7 domain"/>
    <property type="match status" value="1"/>
</dbReference>
<dbReference type="STRING" id="403673.A0A177WEK0"/>
<dbReference type="SMART" id="SM00244">
    <property type="entry name" value="PHB"/>
    <property type="match status" value="1"/>
</dbReference>
<dbReference type="Proteomes" id="UP000077115">
    <property type="component" value="Unassembled WGS sequence"/>
</dbReference>